<accession>A0AAV5U676</accession>
<dbReference type="EMBL" id="BTSX01000005">
    <property type="protein sequence ID" value="GMT02027.1"/>
    <property type="molecule type" value="Genomic_DNA"/>
</dbReference>
<keyword evidence="3" id="KW-1185">Reference proteome</keyword>
<evidence type="ECO:0000313" key="3">
    <source>
        <dbReference type="Proteomes" id="UP001432027"/>
    </source>
</evidence>
<feature type="region of interest" description="Disordered" evidence="1">
    <location>
        <begin position="1"/>
        <end position="31"/>
    </location>
</feature>
<proteinExistence type="predicted"/>
<dbReference type="Proteomes" id="UP001432027">
    <property type="component" value="Unassembled WGS sequence"/>
</dbReference>
<dbReference type="AlphaFoldDB" id="A0AAV5U676"/>
<organism evidence="2 3">
    <name type="scientific">Pristionchus entomophagus</name>
    <dbReference type="NCBI Taxonomy" id="358040"/>
    <lineage>
        <taxon>Eukaryota</taxon>
        <taxon>Metazoa</taxon>
        <taxon>Ecdysozoa</taxon>
        <taxon>Nematoda</taxon>
        <taxon>Chromadorea</taxon>
        <taxon>Rhabditida</taxon>
        <taxon>Rhabditina</taxon>
        <taxon>Diplogasteromorpha</taxon>
        <taxon>Diplogasteroidea</taxon>
        <taxon>Neodiplogasteridae</taxon>
        <taxon>Pristionchus</taxon>
    </lineage>
</organism>
<protein>
    <submittedName>
        <fullName evidence="2">Uncharacterized protein</fullName>
    </submittedName>
</protein>
<sequence length="86" mass="9944">MKTVAKSKADHPSKQQKKTGGKQQKTVAEISVDPEPEKIKLRLSPAEKMLLKSQLKEECFSVTMEKEILIYRWYVNTLPKEEEIEP</sequence>
<reference evidence="2" key="1">
    <citation type="submission" date="2023-10" db="EMBL/GenBank/DDBJ databases">
        <title>Genome assembly of Pristionchus species.</title>
        <authorList>
            <person name="Yoshida K."/>
            <person name="Sommer R.J."/>
        </authorList>
    </citation>
    <scope>NUCLEOTIDE SEQUENCE</scope>
    <source>
        <strain evidence="2">RS0144</strain>
    </source>
</reference>
<evidence type="ECO:0000313" key="2">
    <source>
        <dbReference type="EMBL" id="GMT02027.1"/>
    </source>
</evidence>
<gene>
    <name evidence="2" type="ORF">PENTCL1PPCAC_24201</name>
</gene>
<evidence type="ECO:0000256" key="1">
    <source>
        <dbReference type="SAM" id="MobiDB-lite"/>
    </source>
</evidence>
<comment type="caution">
    <text evidence="2">The sequence shown here is derived from an EMBL/GenBank/DDBJ whole genome shotgun (WGS) entry which is preliminary data.</text>
</comment>
<name>A0AAV5U676_9BILA</name>